<feature type="domain" description="DNA polymerase III delta N-terminal" evidence="9">
    <location>
        <begin position="19"/>
        <end position="143"/>
    </location>
</feature>
<accession>A0A268P3Y4</accession>
<dbReference type="NCBIfam" id="TIGR01128">
    <property type="entry name" value="holA"/>
    <property type="match status" value="1"/>
</dbReference>
<gene>
    <name evidence="11" type="ORF">CHH72_00830</name>
</gene>
<organism evidence="11 12">
    <name type="scientific">Shouchella clausii</name>
    <name type="common">Alkalihalobacillus clausii</name>
    <dbReference type="NCBI Taxonomy" id="79880"/>
    <lineage>
        <taxon>Bacteria</taxon>
        <taxon>Bacillati</taxon>
        <taxon>Bacillota</taxon>
        <taxon>Bacilli</taxon>
        <taxon>Bacillales</taxon>
        <taxon>Bacillaceae</taxon>
        <taxon>Shouchella</taxon>
    </lineage>
</organism>
<reference evidence="11 12" key="1">
    <citation type="submission" date="2017-07" db="EMBL/GenBank/DDBJ databases">
        <title>Isolation and whole genome analysis of endospore-forming bacteria from heroin.</title>
        <authorList>
            <person name="Kalinowski J."/>
            <person name="Ahrens B."/>
            <person name="Al-Dilaimi A."/>
            <person name="Winkler A."/>
            <person name="Wibberg D."/>
            <person name="Schleenbecker U."/>
            <person name="Ruckert C."/>
            <person name="Wolfel R."/>
            <person name="Grass G."/>
        </authorList>
    </citation>
    <scope>NUCLEOTIDE SEQUENCE [LARGE SCALE GENOMIC DNA]</scope>
    <source>
        <strain evidence="11 12">7539</strain>
    </source>
</reference>
<dbReference type="Gene3D" id="3.40.50.300">
    <property type="entry name" value="P-loop containing nucleotide triphosphate hydrolases"/>
    <property type="match status" value="1"/>
</dbReference>
<comment type="caution">
    <text evidence="11">The sequence shown here is derived from an EMBL/GenBank/DDBJ whole genome shotgun (WGS) entry which is preliminary data.</text>
</comment>
<keyword evidence="6" id="KW-0239">DNA-directed DNA polymerase</keyword>
<protein>
    <recommendedName>
        <fullName evidence="2">DNA polymerase III subunit delta</fullName>
        <ecNumber evidence="1">2.7.7.7</ecNumber>
    </recommendedName>
</protein>
<sequence length="340" mass="38752">MSIITEMKQLSSETMAPVYFLYGTERYLIEQFLQKASEALFAGEEGEMNDIRLRLQDTPLGEVVEEAETVPFFSKRKFVVIQDFYLATSQKVATKLEHDIPALEAYLDSPAQETVLVVVAPYEKLDERKKITKKLKKQTSAIDVNPFDEKETFAWMEAIAKQEGVAIEQDAKQLLYKRTGPNLMLLHRELEKCMLYSKDGDPVTASIVDELVAETVEQSVFTVIDYTAKGRAGDAVRLYHQLLRQKEEPLAILALLTRQFRQFFQVKTRLAKGYTQKEMASQLKLHPYVVKLAMQQVKALTTKQLRQALIVCEETDYAIKTGQADKELAVELLLLRLAST</sequence>
<dbReference type="InterPro" id="IPR005790">
    <property type="entry name" value="DNA_polIII_delta"/>
</dbReference>
<dbReference type="Gene3D" id="1.20.272.10">
    <property type="match status" value="1"/>
</dbReference>
<evidence type="ECO:0000256" key="2">
    <source>
        <dbReference type="ARBA" id="ARBA00017703"/>
    </source>
</evidence>
<keyword evidence="5" id="KW-0235">DNA replication</keyword>
<evidence type="ECO:0000256" key="3">
    <source>
        <dbReference type="ARBA" id="ARBA00022679"/>
    </source>
</evidence>
<evidence type="ECO:0000256" key="4">
    <source>
        <dbReference type="ARBA" id="ARBA00022695"/>
    </source>
</evidence>
<evidence type="ECO:0000259" key="9">
    <source>
        <dbReference type="Pfam" id="PF06144"/>
    </source>
</evidence>
<comment type="similarity">
    <text evidence="7">Belongs to the DNA polymerase HolA subunit family.</text>
</comment>
<comment type="catalytic activity">
    <reaction evidence="8">
        <text>DNA(n) + a 2'-deoxyribonucleoside 5'-triphosphate = DNA(n+1) + diphosphate</text>
        <dbReference type="Rhea" id="RHEA:22508"/>
        <dbReference type="Rhea" id="RHEA-COMP:17339"/>
        <dbReference type="Rhea" id="RHEA-COMP:17340"/>
        <dbReference type="ChEBI" id="CHEBI:33019"/>
        <dbReference type="ChEBI" id="CHEBI:61560"/>
        <dbReference type="ChEBI" id="CHEBI:173112"/>
        <dbReference type="EC" id="2.7.7.7"/>
    </reaction>
</comment>
<evidence type="ECO:0000256" key="7">
    <source>
        <dbReference type="ARBA" id="ARBA00034754"/>
    </source>
</evidence>
<evidence type="ECO:0000313" key="11">
    <source>
        <dbReference type="EMBL" id="PAE90466.1"/>
    </source>
</evidence>
<dbReference type="GO" id="GO:0009360">
    <property type="term" value="C:DNA polymerase III complex"/>
    <property type="evidence" value="ECO:0007669"/>
    <property type="project" value="InterPro"/>
</dbReference>
<dbReference type="Gene3D" id="1.10.8.60">
    <property type="match status" value="1"/>
</dbReference>
<dbReference type="InterPro" id="IPR008921">
    <property type="entry name" value="DNA_pol3_clamp-load_cplx_C"/>
</dbReference>
<dbReference type="InterPro" id="IPR048466">
    <property type="entry name" value="DNA_pol3_delta-like_C"/>
</dbReference>
<dbReference type="InterPro" id="IPR010372">
    <property type="entry name" value="DNA_pol3_delta_N"/>
</dbReference>
<dbReference type="RefSeq" id="WP_095326036.1">
    <property type="nucleotide sequence ID" value="NZ_NPCC01000004.1"/>
</dbReference>
<dbReference type="EC" id="2.7.7.7" evidence="1"/>
<evidence type="ECO:0000256" key="8">
    <source>
        <dbReference type="ARBA" id="ARBA00049244"/>
    </source>
</evidence>
<evidence type="ECO:0000259" key="10">
    <source>
        <dbReference type="Pfam" id="PF21694"/>
    </source>
</evidence>
<keyword evidence="3" id="KW-0808">Transferase</keyword>
<dbReference type="AlphaFoldDB" id="A0A268P3Y4"/>
<dbReference type="Pfam" id="PF21694">
    <property type="entry name" value="DNA_pol3_delta_C"/>
    <property type="match status" value="1"/>
</dbReference>
<dbReference type="GO" id="GO:0006261">
    <property type="term" value="P:DNA-templated DNA replication"/>
    <property type="evidence" value="ECO:0007669"/>
    <property type="project" value="TreeGrafter"/>
</dbReference>
<dbReference type="SUPFAM" id="SSF48019">
    <property type="entry name" value="post-AAA+ oligomerization domain-like"/>
    <property type="match status" value="1"/>
</dbReference>
<dbReference type="PANTHER" id="PTHR34388">
    <property type="entry name" value="DNA POLYMERASE III SUBUNIT DELTA"/>
    <property type="match status" value="1"/>
</dbReference>
<evidence type="ECO:0000256" key="1">
    <source>
        <dbReference type="ARBA" id="ARBA00012417"/>
    </source>
</evidence>
<evidence type="ECO:0000256" key="5">
    <source>
        <dbReference type="ARBA" id="ARBA00022705"/>
    </source>
</evidence>
<evidence type="ECO:0000313" key="12">
    <source>
        <dbReference type="Proteomes" id="UP000216207"/>
    </source>
</evidence>
<keyword evidence="4" id="KW-0548">Nucleotidyltransferase</keyword>
<dbReference type="Proteomes" id="UP000216207">
    <property type="component" value="Unassembled WGS sequence"/>
</dbReference>
<dbReference type="InterPro" id="IPR027417">
    <property type="entry name" value="P-loop_NTPase"/>
</dbReference>
<dbReference type="Pfam" id="PF06144">
    <property type="entry name" value="DNA_pol3_delta"/>
    <property type="match status" value="1"/>
</dbReference>
<dbReference type="EMBL" id="NPCC01000004">
    <property type="protein sequence ID" value="PAE90466.1"/>
    <property type="molecule type" value="Genomic_DNA"/>
</dbReference>
<dbReference type="SUPFAM" id="SSF52540">
    <property type="entry name" value="P-loop containing nucleoside triphosphate hydrolases"/>
    <property type="match status" value="1"/>
</dbReference>
<dbReference type="PANTHER" id="PTHR34388:SF1">
    <property type="entry name" value="DNA POLYMERASE III SUBUNIT DELTA"/>
    <property type="match status" value="1"/>
</dbReference>
<feature type="domain" description="DNA polymerase III delta subunit-like C-terminal" evidence="10">
    <location>
        <begin position="217"/>
        <end position="337"/>
    </location>
</feature>
<dbReference type="GO" id="GO:0003677">
    <property type="term" value="F:DNA binding"/>
    <property type="evidence" value="ECO:0007669"/>
    <property type="project" value="InterPro"/>
</dbReference>
<proteinExistence type="inferred from homology"/>
<dbReference type="GO" id="GO:0003887">
    <property type="term" value="F:DNA-directed DNA polymerase activity"/>
    <property type="evidence" value="ECO:0007669"/>
    <property type="project" value="UniProtKB-KW"/>
</dbReference>
<name>A0A268P3Y4_SHOCL</name>
<evidence type="ECO:0000256" key="6">
    <source>
        <dbReference type="ARBA" id="ARBA00022932"/>
    </source>
</evidence>